<feature type="chain" id="PRO_5028012337" evidence="2">
    <location>
        <begin position="18"/>
        <end position="255"/>
    </location>
</feature>
<name>A0A6P7G0H0_DIAVI</name>
<proteinExistence type="predicted"/>
<dbReference type="AlphaFoldDB" id="A0A6P7G0H0"/>
<keyword evidence="1" id="KW-1133">Transmembrane helix</keyword>
<accession>A0A6P7G0H0</accession>
<evidence type="ECO:0000256" key="2">
    <source>
        <dbReference type="SAM" id="SignalP"/>
    </source>
</evidence>
<dbReference type="GO" id="GO:0016020">
    <property type="term" value="C:membrane"/>
    <property type="evidence" value="ECO:0007669"/>
    <property type="project" value="TreeGrafter"/>
</dbReference>
<dbReference type="InterPro" id="IPR012464">
    <property type="entry name" value="DUF1676"/>
</dbReference>
<feature type="signal peptide" evidence="2">
    <location>
        <begin position="1"/>
        <end position="17"/>
    </location>
</feature>
<dbReference type="OrthoDB" id="6731531at2759"/>
<reference evidence="3" key="1">
    <citation type="submission" date="2025-08" db="UniProtKB">
        <authorList>
            <consortium name="RefSeq"/>
        </authorList>
    </citation>
    <scope>IDENTIFICATION</scope>
    <source>
        <tissue evidence="3">Whole insect</tissue>
    </source>
</reference>
<keyword evidence="1" id="KW-0812">Transmembrane</keyword>
<dbReference type="RefSeq" id="XP_028142311.1">
    <property type="nucleotide sequence ID" value="XM_028286510.1"/>
</dbReference>
<dbReference type="KEGG" id="dvv:114336181"/>
<organism evidence="3">
    <name type="scientific">Diabrotica virgifera virgifera</name>
    <name type="common">western corn rootworm</name>
    <dbReference type="NCBI Taxonomy" id="50390"/>
    <lineage>
        <taxon>Eukaryota</taxon>
        <taxon>Metazoa</taxon>
        <taxon>Ecdysozoa</taxon>
        <taxon>Arthropoda</taxon>
        <taxon>Hexapoda</taxon>
        <taxon>Insecta</taxon>
        <taxon>Pterygota</taxon>
        <taxon>Neoptera</taxon>
        <taxon>Endopterygota</taxon>
        <taxon>Coleoptera</taxon>
        <taxon>Polyphaga</taxon>
        <taxon>Cucujiformia</taxon>
        <taxon>Chrysomeloidea</taxon>
        <taxon>Chrysomelidae</taxon>
        <taxon>Galerucinae</taxon>
        <taxon>Diabroticina</taxon>
        <taxon>Diabroticites</taxon>
        <taxon>Diabrotica</taxon>
    </lineage>
</organism>
<dbReference type="PANTHER" id="PTHR21879">
    <property type="entry name" value="FI03362P-RELATED-RELATED"/>
    <property type="match status" value="1"/>
</dbReference>
<feature type="transmembrane region" description="Helical" evidence="1">
    <location>
        <begin position="96"/>
        <end position="114"/>
    </location>
</feature>
<evidence type="ECO:0000256" key="1">
    <source>
        <dbReference type="SAM" id="Phobius"/>
    </source>
</evidence>
<keyword evidence="2" id="KW-0732">Signal</keyword>
<keyword evidence="1" id="KW-0472">Membrane</keyword>
<protein>
    <submittedName>
        <fullName evidence="3">Uncharacterized protein LOC114336181 isoform X1</fullName>
    </submittedName>
</protein>
<dbReference type="InParanoid" id="A0A6P7G0H0"/>
<dbReference type="Pfam" id="PF07898">
    <property type="entry name" value="DUF1676"/>
    <property type="match status" value="1"/>
</dbReference>
<feature type="transmembrane region" description="Helical" evidence="1">
    <location>
        <begin position="120"/>
        <end position="144"/>
    </location>
</feature>
<evidence type="ECO:0000313" key="3">
    <source>
        <dbReference type="RefSeq" id="XP_028142311.1"/>
    </source>
</evidence>
<gene>
    <name evidence="3" type="primary">LOC114336181</name>
</gene>
<sequence>MFYRIIIWFMFVSFCHASWVNDIISPKGWKFGDGMVFHIEDTKDKNVSLLDRIALKVDYGKVEVSAVQKPEKEAVQLNFFFKDEEEGRSKKNMGNVMVPFLIGVAKGTAVTMVLSTLKLFAIKALLIAKTALILTVIIVASKYIKKSESEPQYMEVEQHSSASENIPIFEYPAPSASDQIPAVAISPYHAYEPYAAAESALNYATVVEAPVDNKTAPVKQYYVQPATKRRDLGRRKVIPAVLTIRQYSRPESGLL</sequence>